<accession>A0A0C3EG63</accession>
<keyword evidence="2" id="KW-1185">Reference proteome</keyword>
<evidence type="ECO:0000313" key="2">
    <source>
        <dbReference type="Proteomes" id="UP000053989"/>
    </source>
</evidence>
<name>A0A0C3EG63_9AGAM</name>
<reference evidence="1 2" key="1">
    <citation type="submission" date="2014-04" db="EMBL/GenBank/DDBJ databases">
        <authorList>
            <consortium name="DOE Joint Genome Institute"/>
            <person name="Kuo A."/>
            <person name="Kohler A."/>
            <person name="Nagy L.G."/>
            <person name="Floudas D."/>
            <person name="Copeland A."/>
            <person name="Barry K.W."/>
            <person name="Cichocki N."/>
            <person name="Veneault-Fourrey C."/>
            <person name="LaButti K."/>
            <person name="Lindquist E.A."/>
            <person name="Lipzen A."/>
            <person name="Lundell T."/>
            <person name="Morin E."/>
            <person name="Murat C."/>
            <person name="Sun H."/>
            <person name="Tunlid A."/>
            <person name="Henrissat B."/>
            <person name="Grigoriev I.V."/>
            <person name="Hibbett D.S."/>
            <person name="Martin F."/>
            <person name="Nordberg H.P."/>
            <person name="Cantor M.N."/>
            <person name="Hua S.X."/>
        </authorList>
    </citation>
    <scope>NUCLEOTIDE SEQUENCE [LARGE SCALE GENOMIC DNA]</scope>
    <source>
        <strain evidence="1 2">Foug A</strain>
    </source>
</reference>
<gene>
    <name evidence="1" type="ORF">SCLCIDRAFT_180823</name>
</gene>
<organism evidence="1 2">
    <name type="scientific">Scleroderma citrinum Foug A</name>
    <dbReference type="NCBI Taxonomy" id="1036808"/>
    <lineage>
        <taxon>Eukaryota</taxon>
        <taxon>Fungi</taxon>
        <taxon>Dikarya</taxon>
        <taxon>Basidiomycota</taxon>
        <taxon>Agaricomycotina</taxon>
        <taxon>Agaricomycetes</taxon>
        <taxon>Agaricomycetidae</taxon>
        <taxon>Boletales</taxon>
        <taxon>Sclerodermatineae</taxon>
        <taxon>Sclerodermataceae</taxon>
        <taxon>Scleroderma</taxon>
    </lineage>
</organism>
<dbReference type="Proteomes" id="UP000053989">
    <property type="component" value="Unassembled WGS sequence"/>
</dbReference>
<evidence type="ECO:0000313" key="1">
    <source>
        <dbReference type="EMBL" id="KIM67309.1"/>
    </source>
</evidence>
<reference evidence="2" key="2">
    <citation type="submission" date="2015-01" db="EMBL/GenBank/DDBJ databases">
        <title>Evolutionary Origins and Diversification of the Mycorrhizal Mutualists.</title>
        <authorList>
            <consortium name="DOE Joint Genome Institute"/>
            <consortium name="Mycorrhizal Genomics Consortium"/>
            <person name="Kohler A."/>
            <person name="Kuo A."/>
            <person name="Nagy L.G."/>
            <person name="Floudas D."/>
            <person name="Copeland A."/>
            <person name="Barry K.W."/>
            <person name="Cichocki N."/>
            <person name="Veneault-Fourrey C."/>
            <person name="LaButti K."/>
            <person name="Lindquist E.A."/>
            <person name="Lipzen A."/>
            <person name="Lundell T."/>
            <person name="Morin E."/>
            <person name="Murat C."/>
            <person name="Riley R."/>
            <person name="Ohm R."/>
            <person name="Sun H."/>
            <person name="Tunlid A."/>
            <person name="Henrissat B."/>
            <person name="Grigoriev I.V."/>
            <person name="Hibbett D.S."/>
            <person name="Martin F."/>
        </authorList>
    </citation>
    <scope>NUCLEOTIDE SEQUENCE [LARGE SCALE GENOMIC DNA]</scope>
    <source>
        <strain evidence="2">Foug A</strain>
    </source>
</reference>
<dbReference type="EMBL" id="KN822013">
    <property type="protein sequence ID" value="KIM67309.1"/>
    <property type="molecule type" value="Genomic_DNA"/>
</dbReference>
<dbReference type="HOGENOM" id="CLU_1723408_0_0_1"/>
<proteinExistence type="predicted"/>
<sequence length="152" mass="16728">MDCVVDDYPKGAHEEQDEGIRLLFPPLTPQNFDLLSPLILAFIVKLSGGRLHSNYLNVSECEIIIKEEPRLRSMLLDGSNHGYKPVRLLSKDLAISSDCTSDPPLYPIVELLQPPSPVSSMTSVSSAHHAVHSSSAKHNPHSESWCTWASGI</sequence>
<dbReference type="InParanoid" id="A0A0C3EG63"/>
<dbReference type="AlphaFoldDB" id="A0A0C3EG63"/>
<protein>
    <submittedName>
        <fullName evidence="1">Uncharacterized protein</fullName>
    </submittedName>
</protein>